<reference evidence="2 3" key="1">
    <citation type="journal article" date="2016" name="Mol. Biol. Evol.">
        <title>Comparative Genomics of Early-Diverging Mushroom-Forming Fungi Provides Insights into the Origins of Lignocellulose Decay Capabilities.</title>
        <authorList>
            <person name="Nagy L.G."/>
            <person name="Riley R."/>
            <person name="Tritt A."/>
            <person name="Adam C."/>
            <person name="Daum C."/>
            <person name="Floudas D."/>
            <person name="Sun H."/>
            <person name="Yadav J.S."/>
            <person name="Pangilinan J."/>
            <person name="Larsson K.H."/>
            <person name="Matsuura K."/>
            <person name="Barry K."/>
            <person name="Labutti K."/>
            <person name="Kuo R."/>
            <person name="Ohm R.A."/>
            <person name="Bhattacharya S.S."/>
            <person name="Shirouzu T."/>
            <person name="Yoshinaga Y."/>
            <person name="Martin F.M."/>
            <person name="Grigoriev I.V."/>
            <person name="Hibbett D.S."/>
        </authorList>
    </citation>
    <scope>NUCLEOTIDE SEQUENCE [LARGE SCALE GENOMIC DNA]</scope>
    <source>
        <strain evidence="2 3">HHB12029</strain>
    </source>
</reference>
<feature type="compositionally biased region" description="Low complexity" evidence="1">
    <location>
        <begin position="10"/>
        <end position="28"/>
    </location>
</feature>
<accession>A0A165CJR8</accession>
<proteinExistence type="predicted"/>
<evidence type="ECO:0000256" key="1">
    <source>
        <dbReference type="SAM" id="MobiDB-lite"/>
    </source>
</evidence>
<gene>
    <name evidence="2" type="ORF">EXIGLDRAFT_843557</name>
</gene>
<dbReference type="InParanoid" id="A0A165CJR8"/>
<evidence type="ECO:0000313" key="2">
    <source>
        <dbReference type="EMBL" id="KZV82594.1"/>
    </source>
</evidence>
<organism evidence="2 3">
    <name type="scientific">Exidia glandulosa HHB12029</name>
    <dbReference type="NCBI Taxonomy" id="1314781"/>
    <lineage>
        <taxon>Eukaryota</taxon>
        <taxon>Fungi</taxon>
        <taxon>Dikarya</taxon>
        <taxon>Basidiomycota</taxon>
        <taxon>Agaricomycotina</taxon>
        <taxon>Agaricomycetes</taxon>
        <taxon>Auriculariales</taxon>
        <taxon>Exidiaceae</taxon>
        <taxon>Exidia</taxon>
    </lineage>
</organism>
<feature type="region of interest" description="Disordered" evidence="1">
    <location>
        <begin position="1"/>
        <end position="41"/>
    </location>
</feature>
<protein>
    <submittedName>
        <fullName evidence="2">Uncharacterized protein</fullName>
    </submittedName>
</protein>
<name>A0A165CJR8_EXIGL</name>
<sequence>MYHDIESTMASSQGSGSQASVFDAVSSLSPPPPPLPSISSSASSVITYGVSQPALSHDLPLERSSSPPEFGIAEEKNEELLAAFDEAISRYREGEEDGPYELRGKFSQADFEELDRCERKWRLAYDKVTHRILLYGDPTIPHEATIWSLTLLIHEAASTFLTDITQTADPFFNQFSPSQKARALLQFSGGETRNLGVMMKQADQLLQLRCGDPTRRTLALEVAFRNESSTTAAEETLAWVENGFTELALTVKIKKNPDNVYDPFITVFFSNCREQRLHQQGRSVAVIHEWPCGSGSAIAPQAGPYMWQDILDTLDLKTSTSPLIVNPAPVRHSPTLNAEVVLHSDGDPANVLQLPLGQAWAPEYRTPADGPRFTAQDWDSIRPFSFNLHLGELRSMVISHMRDWIDDGCPS</sequence>
<dbReference type="Proteomes" id="UP000077266">
    <property type="component" value="Unassembled WGS sequence"/>
</dbReference>
<keyword evidence="3" id="KW-1185">Reference proteome</keyword>
<evidence type="ECO:0000313" key="3">
    <source>
        <dbReference type="Proteomes" id="UP000077266"/>
    </source>
</evidence>
<dbReference type="AlphaFoldDB" id="A0A165CJR8"/>
<dbReference type="EMBL" id="KV426313">
    <property type="protein sequence ID" value="KZV82594.1"/>
    <property type="molecule type" value="Genomic_DNA"/>
</dbReference>